<comment type="caution">
    <text evidence="1">The sequence shown here is derived from an EMBL/GenBank/DDBJ whole genome shotgun (WGS) entry which is preliminary data.</text>
</comment>
<proteinExistence type="predicted"/>
<evidence type="ECO:0000313" key="1">
    <source>
        <dbReference type="EMBL" id="CAG8689772.1"/>
    </source>
</evidence>
<protein>
    <submittedName>
        <fullName evidence="1">20689_t:CDS:1</fullName>
    </submittedName>
</protein>
<name>A0ACA9P4D3_9GLOM</name>
<reference evidence="1" key="1">
    <citation type="submission" date="2021-06" db="EMBL/GenBank/DDBJ databases">
        <authorList>
            <person name="Kallberg Y."/>
            <person name="Tangrot J."/>
            <person name="Rosling A."/>
        </authorList>
    </citation>
    <scope>NUCLEOTIDE SEQUENCE</scope>
    <source>
        <strain evidence="1">MA461A</strain>
    </source>
</reference>
<organism evidence="1 2">
    <name type="scientific">Racocetra persica</name>
    <dbReference type="NCBI Taxonomy" id="160502"/>
    <lineage>
        <taxon>Eukaryota</taxon>
        <taxon>Fungi</taxon>
        <taxon>Fungi incertae sedis</taxon>
        <taxon>Mucoromycota</taxon>
        <taxon>Glomeromycotina</taxon>
        <taxon>Glomeromycetes</taxon>
        <taxon>Diversisporales</taxon>
        <taxon>Gigasporaceae</taxon>
        <taxon>Racocetra</taxon>
    </lineage>
</organism>
<accession>A0ACA9P4D3</accession>
<feature type="non-terminal residue" evidence="1">
    <location>
        <position position="1"/>
    </location>
</feature>
<dbReference type="EMBL" id="CAJVQC010017987">
    <property type="protein sequence ID" value="CAG8689772.1"/>
    <property type="molecule type" value="Genomic_DNA"/>
</dbReference>
<keyword evidence="2" id="KW-1185">Reference proteome</keyword>
<dbReference type="Proteomes" id="UP000789920">
    <property type="component" value="Unassembled WGS sequence"/>
</dbReference>
<gene>
    <name evidence="1" type="ORF">RPERSI_LOCUS9483</name>
</gene>
<evidence type="ECO:0000313" key="2">
    <source>
        <dbReference type="Proteomes" id="UP000789920"/>
    </source>
</evidence>
<sequence>GHDRTTIQFGHEPDEIKQYLDTRYIGASEAVWRLFEMHLYEKYRIL</sequence>